<gene>
    <name evidence="4" type="ORF">MONBRDRAFT_29001</name>
</gene>
<reference evidence="4 5" key="1">
    <citation type="journal article" date="2008" name="Nature">
        <title>The genome of the choanoflagellate Monosiga brevicollis and the origin of metazoans.</title>
        <authorList>
            <consortium name="JGI Sequencing"/>
            <person name="King N."/>
            <person name="Westbrook M.J."/>
            <person name="Young S.L."/>
            <person name="Kuo A."/>
            <person name="Abedin M."/>
            <person name="Chapman J."/>
            <person name="Fairclough S."/>
            <person name="Hellsten U."/>
            <person name="Isogai Y."/>
            <person name="Letunic I."/>
            <person name="Marr M."/>
            <person name="Pincus D."/>
            <person name="Putnam N."/>
            <person name="Rokas A."/>
            <person name="Wright K.J."/>
            <person name="Zuzow R."/>
            <person name="Dirks W."/>
            <person name="Good M."/>
            <person name="Goodstein D."/>
            <person name="Lemons D."/>
            <person name="Li W."/>
            <person name="Lyons J.B."/>
            <person name="Morris A."/>
            <person name="Nichols S."/>
            <person name="Richter D.J."/>
            <person name="Salamov A."/>
            <person name="Bork P."/>
            <person name="Lim W.A."/>
            <person name="Manning G."/>
            <person name="Miller W.T."/>
            <person name="McGinnis W."/>
            <person name="Shapiro H."/>
            <person name="Tjian R."/>
            <person name="Grigoriev I.V."/>
            <person name="Rokhsar D."/>
        </authorList>
    </citation>
    <scope>NUCLEOTIDE SEQUENCE [LARGE SCALE GENOMIC DNA]</scope>
    <source>
        <strain evidence="5">MX1 / ATCC 50154</strain>
    </source>
</reference>
<evidence type="ECO:0000313" key="5">
    <source>
        <dbReference type="Proteomes" id="UP000001357"/>
    </source>
</evidence>
<feature type="region of interest" description="Disordered" evidence="2">
    <location>
        <begin position="443"/>
        <end position="484"/>
    </location>
</feature>
<feature type="compositionally biased region" description="Basic residues" evidence="2">
    <location>
        <begin position="130"/>
        <end position="141"/>
    </location>
</feature>
<keyword evidence="5" id="KW-1185">Reference proteome</keyword>
<feature type="compositionally biased region" description="Polar residues" evidence="2">
    <location>
        <begin position="201"/>
        <end position="220"/>
    </location>
</feature>
<feature type="region of interest" description="Disordered" evidence="2">
    <location>
        <begin position="886"/>
        <end position="969"/>
    </location>
</feature>
<dbReference type="GeneID" id="5894701"/>
<dbReference type="Proteomes" id="UP000001357">
    <property type="component" value="Unassembled WGS sequence"/>
</dbReference>
<protein>
    <submittedName>
        <fullName evidence="4">Uncharacterized protein</fullName>
    </submittedName>
</protein>
<accession>A9V9T7</accession>
<evidence type="ECO:0000313" key="4">
    <source>
        <dbReference type="EMBL" id="EDQ85722.1"/>
    </source>
</evidence>
<evidence type="ECO:0000256" key="3">
    <source>
        <dbReference type="SAM" id="SignalP"/>
    </source>
</evidence>
<dbReference type="AlphaFoldDB" id="A9V9T7"/>
<evidence type="ECO:0000256" key="2">
    <source>
        <dbReference type="SAM" id="MobiDB-lite"/>
    </source>
</evidence>
<feature type="compositionally biased region" description="Polar residues" evidence="2">
    <location>
        <begin position="117"/>
        <end position="129"/>
    </location>
</feature>
<feature type="compositionally biased region" description="Basic residues" evidence="2">
    <location>
        <begin position="949"/>
        <end position="958"/>
    </location>
</feature>
<proteinExistence type="predicted"/>
<dbReference type="EMBL" id="CH991571">
    <property type="protein sequence ID" value="EDQ85722.1"/>
    <property type="molecule type" value="Genomic_DNA"/>
</dbReference>
<keyword evidence="1" id="KW-0175">Coiled coil</keyword>
<feature type="compositionally biased region" description="Low complexity" evidence="2">
    <location>
        <begin position="903"/>
        <end position="914"/>
    </location>
</feature>
<feature type="compositionally biased region" description="Polar residues" evidence="2">
    <location>
        <begin position="446"/>
        <end position="456"/>
    </location>
</feature>
<dbReference type="InParanoid" id="A9V9T7"/>
<feature type="signal peptide" evidence="3">
    <location>
        <begin position="1"/>
        <end position="17"/>
    </location>
</feature>
<feature type="compositionally biased region" description="Low complexity" evidence="2">
    <location>
        <begin position="101"/>
        <end position="116"/>
    </location>
</feature>
<name>A9V9T7_MONBE</name>
<feature type="compositionally biased region" description="Low complexity" evidence="2">
    <location>
        <begin position="40"/>
        <end position="68"/>
    </location>
</feature>
<feature type="region of interest" description="Disordered" evidence="2">
    <location>
        <begin position="29"/>
        <end position="257"/>
    </location>
</feature>
<sequence length="1126" mass="122148">MPLVPAFSPFVCALAMASEVMVSISETPDDAASSVVGPNSSPSAHPAQAGAPGQDAGAKAAQSSAASPKSDRRRSFTRLSFRRNSLVTSPTKTIMVDRNPTASRSRSATTSVACRSVAQSLDANLSPPQSRRRRSSLRSRRSSVGDGGNGKGFPENLFTNRHQAAKSKTLAVSQGPLIDTELRPEESRVSPSPAIEERILPSSSNGALTTASTSNGSNRRPSLDPLRSSPLRDGPRTGSLRLTPRESPNLRQQQQKRAKIRYRAVVGRWIRSKSTTQENVELEELCQLLSGLGIADSHVQTVLRDVLFPTSTADVEAGTPPVPLAVTAVAQLLMDHEEAIMTHSRRFSEDADATSLAGESMFDFQGDSSHSLLEAQPDLADARRMVKMLKHEKMATELAHSNRLATLNREVEALKLRNADLEAKLEIASQAGADPFAVDTDLSENPVCTASTNTDKGSPKRKLPVRRGSQTSHRRLSSQSTSEGTYFINMIPLPPNPTTVPEGPVTVERATSSTQTVGDLSEAMGAMDALSQDILLDFASSANTSGDVLDRLRAAHEQLVAMQSNEAELEQLQDVHLHAGLSHVSKIVRQHPRLRAALLASQQHIHTLKEQVTDLKQALDMQRQTAKSSIQVLEHGLTSEANEKWSILKSHIDTQSEALASLIESTASIKAKLNATRARNKEMSLELERFQNMTDVDVDMLLLARQHYMELCRKGMVVLQQFNSVATTLVSGSSSDVQVPVTALRRILKGIFEFEQLLVQMHVDEADAELEARPTMTEAEAVPDKLEGMPTPSAIPAHLVSRDSASLFNAEAEDADGPGRARNQSIYSLAQSPSPSRAIMFAAARSSHENLVADVANCQRTTTPSRRSSAGDDCGDRLIALQYNQKRQPSFHERLHMPSNSDEGTTGAVAEAAGSVPGRRRSSDLESRSDWVSPVPMAMSSSDLGSRPSTRHTSRRGSRSFMDSTPRRKRSSIGVHFMDDDLDEFSDHFKLLQSLGGSSSRPIWSQLEPLIAESDGRPSVDLDLMASQDNANGNDHNAKTLDTPDFADGTVVNASQLDDGLPFNILTAEDALRMVDETRLGIAPRKEHAPSSVHEQVLATLDDSECLDMTGITVEELRELTDTVTV</sequence>
<feature type="coiled-coil region" evidence="1">
    <location>
        <begin position="404"/>
        <end position="431"/>
    </location>
</feature>
<organism evidence="4 5">
    <name type="scientific">Monosiga brevicollis</name>
    <name type="common">Choanoflagellate</name>
    <dbReference type="NCBI Taxonomy" id="81824"/>
    <lineage>
        <taxon>Eukaryota</taxon>
        <taxon>Choanoflagellata</taxon>
        <taxon>Craspedida</taxon>
        <taxon>Salpingoecidae</taxon>
        <taxon>Monosiga</taxon>
    </lineage>
</organism>
<dbReference type="KEGG" id="mbr:MONBRDRAFT_29001"/>
<feature type="chain" id="PRO_5002742877" evidence="3">
    <location>
        <begin position="18"/>
        <end position="1126"/>
    </location>
</feature>
<dbReference type="RefSeq" id="XP_001749437.1">
    <property type="nucleotide sequence ID" value="XM_001749385.1"/>
</dbReference>
<feature type="compositionally biased region" description="Low complexity" evidence="2">
    <location>
        <begin position="77"/>
        <end position="86"/>
    </location>
</feature>
<evidence type="ECO:0000256" key="1">
    <source>
        <dbReference type="SAM" id="Coils"/>
    </source>
</evidence>
<keyword evidence="3" id="KW-0732">Signal</keyword>